<feature type="compositionally biased region" description="Polar residues" evidence="1">
    <location>
        <begin position="229"/>
        <end position="241"/>
    </location>
</feature>
<protein>
    <submittedName>
        <fullName evidence="3">Uncharacterized protein</fullName>
    </submittedName>
</protein>
<accession>A0ABQ9HK82</accession>
<dbReference type="Proteomes" id="UP001159363">
    <property type="component" value="Chromosome X"/>
</dbReference>
<proteinExistence type="predicted"/>
<gene>
    <name evidence="3" type="ORF">PR048_010956</name>
</gene>
<sequence>MGLLLSVLVVCVGVLEVIACIRHFQSGYLPLWAPHHVVPGFTNLHELWRTKPNSDYDCFTMPGEIASSDDSLYLANSVQYYRDQLDISSLENISELTHEEILFSDTDCADNAPGIDSALSSRQNVFGSKETDRKDICFDDITLRGNNSGLRHNRNSQDIDVLSNNILSLDTTESNLSSCAHAESLLQQDFVSYSDNLVDSEESASQDKPFDSEILKFTSPHRVTDKSSEVSNTRTEVSSPSREIRTVSSVDSSFQSYSAELYSEVDLPNEQQANETGGFRKEFSAKAGDVVTENSIFCGDKIETFPRDCKDNFVASTDELDELDEIVDPETHSPAPYTSASSIETTDSMYQLLEQSASCNIKDESESILKKNGKDVTGGVGPHVSTPGTPRKSKADIKWPTFTAVPVIKRPSVPFTTETLTSFENFDIIDDITDVSFDSKNTCVSEKSEKPCGGPVNTEGKSIPVLEEAGKNLDSEAIDSAADENKDNVGDSISDLGIIEESPISVLPGNEFSKKEIMLKRRRSYKSRRQSSSLESASGSERDDRSLSEERTGVRESRRRLRNYSKTNSAEDAACVEKAEISSSNLSRSLSNPDSNSAGEFLQNSQTSADVKPGVLDHNPRNECLMAENLATGVQTVDEEIVQQLDNMIQDERKNIISPPPDNSSVTYIAPTNEDLSESEKKASSKEAFWVS</sequence>
<feature type="region of interest" description="Disordered" evidence="1">
    <location>
        <begin position="671"/>
        <end position="692"/>
    </location>
</feature>
<feature type="compositionally biased region" description="Low complexity" evidence="1">
    <location>
        <begin position="530"/>
        <end position="539"/>
    </location>
</feature>
<evidence type="ECO:0000313" key="3">
    <source>
        <dbReference type="EMBL" id="KAJ8884760.1"/>
    </source>
</evidence>
<keyword evidence="2" id="KW-0732">Signal</keyword>
<feature type="compositionally biased region" description="Basic and acidic residues" evidence="1">
    <location>
        <begin position="540"/>
        <end position="556"/>
    </location>
</feature>
<evidence type="ECO:0000256" key="1">
    <source>
        <dbReference type="SAM" id="MobiDB-lite"/>
    </source>
</evidence>
<organism evidence="3 4">
    <name type="scientific">Dryococelus australis</name>
    <dbReference type="NCBI Taxonomy" id="614101"/>
    <lineage>
        <taxon>Eukaryota</taxon>
        <taxon>Metazoa</taxon>
        <taxon>Ecdysozoa</taxon>
        <taxon>Arthropoda</taxon>
        <taxon>Hexapoda</taxon>
        <taxon>Insecta</taxon>
        <taxon>Pterygota</taxon>
        <taxon>Neoptera</taxon>
        <taxon>Polyneoptera</taxon>
        <taxon>Phasmatodea</taxon>
        <taxon>Verophasmatodea</taxon>
        <taxon>Anareolatae</taxon>
        <taxon>Phasmatidae</taxon>
        <taxon>Eurycanthinae</taxon>
        <taxon>Dryococelus</taxon>
    </lineage>
</organism>
<feature type="region of interest" description="Disordered" evidence="1">
    <location>
        <begin position="520"/>
        <end position="601"/>
    </location>
</feature>
<dbReference type="EMBL" id="JARBHB010000004">
    <property type="protein sequence ID" value="KAJ8884760.1"/>
    <property type="molecule type" value="Genomic_DNA"/>
</dbReference>
<feature type="region of interest" description="Disordered" evidence="1">
    <location>
        <begin position="222"/>
        <end position="244"/>
    </location>
</feature>
<evidence type="ECO:0000313" key="4">
    <source>
        <dbReference type="Proteomes" id="UP001159363"/>
    </source>
</evidence>
<feature type="chain" id="PRO_5047009769" evidence="2">
    <location>
        <begin position="20"/>
        <end position="692"/>
    </location>
</feature>
<feature type="signal peptide" evidence="2">
    <location>
        <begin position="1"/>
        <end position="19"/>
    </location>
</feature>
<name>A0ABQ9HK82_9NEOP</name>
<comment type="caution">
    <text evidence="3">The sequence shown here is derived from an EMBL/GenBank/DDBJ whole genome shotgun (WGS) entry which is preliminary data.</text>
</comment>
<feature type="compositionally biased region" description="Low complexity" evidence="1">
    <location>
        <begin position="582"/>
        <end position="597"/>
    </location>
</feature>
<keyword evidence="4" id="KW-1185">Reference proteome</keyword>
<reference evidence="3 4" key="1">
    <citation type="submission" date="2023-02" db="EMBL/GenBank/DDBJ databases">
        <title>LHISI_Scaffold_Assembly.</title>
        <authorList>
            <person name="Stuart O.P."/>
            <person name="Cleave R."/>
            <person name="Magrath M.J.L."/>
            <person name="Mikheyev A.S."/>
        </authorList>
    </citation>
    <scope>NUCLEOTIDE SEQUENCE [LARGE SCALE GENOMIC DNA]</scope>
    <source>
        <strain evidence="3">Daus_M_001</strain>
        <tissue evidence="3">Leg muscle</tissue>
    </source>
</reference>
<feature type="compositionally biased region" description="Basic residues" evidence="1">
    <location>
        <begin position="520"/>
        <end position="529"/>
    </location>
</feature>
<evidence type="ECO:0000256" key="2">
    <source>
        <dbReference type="SAM" id="SignalP"/>
    </source>
</evidence>
<feature type="region of interest" description="Disordered" evidence="1">
    <location>
        <begin position="371"/>
        <end position="395"/>
    </location>
</feature>